<dbReference type="AlphaFoldDB" id="D6CLC7"/>
<dbReference type="Proteomes" id="UP000002372">
    <property type="component" value="Chromosome"/>
</dbReference>
<dbReference type="EMBL" id="FP475956">
    <property type="protein sequence ID" value="CAZ89355.1"/>
    <property type="molecule type" value="Genomic_DNA"/>
</dbReference>
<reference key="1">
    <citation type="submission" date="2009-07" db="EMBL/GenBank/DDBJ databases">
        <authorList>
            <person name="Genoscope - CEA"/>
        </authorList>
    </citation>
    <scope>NUCLEOTIDE SEQUENCE</scope>
    <source>
        <strain>3As</strain>
    </source>
</reference>
<reference evidence="3" key="2">
    <citation type="journal article" date="2010" name="PLoS Genet.">
        <title>Structure, function, and evolution of the Thiomonas spp. genome.</title>
        <authorList>
            <person name="Arsene-Ploetze F."/>
            <person name="Koechler S."/>
            <person name="Marchal M."/>
            <person name="Coppee J.Y."/>
            <person name="Chandler M."/>
            <person name="Bonnefoy V."/>
            <person name="Brochier-Armanet C."/>
            <person name="Barakat M."/>
            <person name="Barbe V."/>
            <person name="Battaglia-Brunet F."/>
            <person name="Bruneel O."/>
            <person name="Bryan C.G."/>
            <person name="Cleiss-Arnold J."/>
            <person name="Cruveiller S."/>
            <person name="Erhardt M."/>
            <person name="Heinrich-Salmeron A."/>
            <person name="Hommais F."/>
            <person name="Joulian C."/>
            <person name="Krin E."/>
            <person name="Lieutaud A."/>
            <person name="Lievremont D."/>
            <person name="Michel C."/>
            <person name="Muller D."/>
            <person name="Ortet P."/>
            <person name="Proux C."/>
            <person name="Siguier P."/>
            <person name="Roche D."/>
            <person name="Rouy Z."/>
            <person name="Salvignol G."/>
            <person name="Slyemi D."/>
            <person name="Talla E."/>
            <person name="Weiss S."/>
            <person name="Weissenbach J."/>
            <person name="Medigue C."/>
            <person name="Bertin P.N."/>
        </authorList>
    </citation>
    <scope>NUCLEOTIDE SEQUENCE [LARGE SCALE GENOMIC DNA]</scope>
    <source>
        <strain evidence="3">DSM 22701 / CIP 110005 / 3As</strain>
    </source>
</reference>
<name>D6CLC7_THIA3</name>
<dbReference type="RefSeq" id="WP_013106640.1">
    <property type="nucleotide sequence ID" value="NC_014145.1"/>
</dbReference>
<evidence type="ECO:0000313" key="4">
    <source>
        <dbReference type="Proteomes" id="UP000078599"/>
    </source>
</evidence>
<dbReference type="HOGENOM" id="CLU_2572789_0_0_4"/>
<reference evidence="2 4" key="4">
    <citation type="submission" date="2015-03" db="EMBL/GenBank/DDBJ databases">
        <authorList>
            <person name="Regsiter A."/>
            <person name="william w."/>
        </authorList>
    </citation>
    <scope>NUCLEOTIDE SEQUENCE [LARGE SCALE GENOMIC DNA]</scope>
    <source>
        <strain evidence="2 4">CB1</strain>
    </source>
</reference>
<evidence type="ECO:0000313" key="1">
    <source>
        <dbReference type="EMBL" id="CAZ89355.1"/>
    </source>
</evidence>
<gene>
    <name evidence="1" type="ordered locus">THI_2742</name>
    <name evidence="2" type="ORF">THICB1_50193</name>
</gene>
<evidence type="ECO:0000313" key="3">
    <source>
        <dbReference type="Proteomes" id="UP000002372"/>
    </source>
</evidence>
<keyword evidence="4" id="KW-1185">Reference proteome</keyword>
<dbReference type="KEGG" id="thi:THI_2742"/>
<accession>D6CLC7</accession>
<sequence length="81" mass="9588">MTRNLESRLQRLEQQRQVPHDARECTDAELLRILRIGEAAFVRMANSVDAKDQEPPDDCTPAEREVWHYLRDVLHFDKLPF</sequence>
<dbReference type="EMBL" id="CTRI01000027">
    <property type="protein sequence ID" value="CQR35553.1"/>
    <property type="molecule type" value="Genomic_DNA"/>
</dbReference>
<protein>
    <submittedName>
        <fullName evidence="1">Uncharacterized protein</fullName>
    </submittedName>
</protein>
<reference evidence="1" key="3">
    <citation type="submission" date="2010-07" db="EMBL/GenBank/DDBJ databases">
        <authorList>
            <person name="Genoscope - CEA"/>
        </authorList>
    </citation>
    <scope>NUCLEOTIDE SEQUENCE</scope>
    <source>
        <strain evidence="1">3As</strain>
    </source>
</reference>
<evidence type="ECO:0000313" key="2">
    <source>
        <dbReference type="EMBL" id="CQR35553.1"/>
    </source>
</evidence>
<dbReference type="Proteomes" id="UP000078599">
    <property type="component" value="Unassembled WGS sequence"/>
</dbReference>
<organism evidence="1 3">
    <name type="scientific">Thiomonas arsenitoxydans (strain DSM 22701 / CIP 110005 / 3As)</name>
    <dbReference type="NCBI Taxonomy" id="426114"/>
    <lineage>
        <taxon>Bacteria</taxon>
        <taxon>Pseudomonadati</taxon>
        <taxon>Pseudomonadota</taxon>
        <taxon>Betaproteobacteria</taxon>
        <taxon>Burkholderiales</taxon>
        <taxon>Thiomonas</taxon>
    </lineage>
</organism>
<proteinExistence type="predicted"/>